<keyword evidence="2" id="KW-1185">Reference proteome</keyword>
<evidence type="ECO:0000313" key="1">
    <source>
        <dbReference type="EMBL" id="KDQ13255.1"/>
    </source>
</evidence>
<dbReference type="EMBL" id="KL198045">
    <property type="protein sequence ID" value="KDQ13255.1"/>
    <property type="molecule type" value="Genomic_DNA"/>
</dbReference>
<dbReference type="AlphaFoldDB" id="A0A067MEW3"/>
<sequence>MSYSFAREIQTYKDFKKVISEDTYSIIIYWYPPDQDACTVRETIAEEFHVLRNKIFFINLDGGSRFYDKDPLRDGINNLLVVRIYRSGQLLDEVKGYNPDKMNYILENIQYELEPTTNPYWALSRPHLDPDNFVAYPQ</sequence>
<name>A0A067MEW3_BOTB1</name>
<accession>A0A067MEW3</accession>
<evidence type="ECO:0008006" key="3">
    <source>
        <dbReference type="Google" id="ProtNLM"/>
    </source>
</evidence>
<evidence type="ECO:0000313" key="2">
    <source>
        <dbReference type="Proteomes" id="UP000027195"/>
    </source>
</evidence>
<dbReference type="Proteomes" id="UP000027195">
    <property type="component" value="Unassembled WGS sequence"/>
</dbReference>
<organism evidence="1 2">
    <name type="scientific">Botryobasidium botryosum (strain FD-172 SS1)</name>
    <dbReference type="NCBI Taxonomy" id="930990"/>
    <lineage>
        <taxon>Eukaryota</taxon>
        <taxon>Fungi</taxon>
        <taxon>Dikarya</taxon>
        <taxon>Basidiomycota</taxon>
        <taxon>Agaricomycotina</taxon>
        <taxon>Agaricomycetes</taxon>
        <taxon>Cantharellales</taxon>
        <taxon>Botryobasidiaceae</taxon>
        <taxon>Botryobasidium</taxon>
    </lineage>
</organism>
<proteinExistence type="predicted"/>
<protein>
    <recommendedName>
        <fullName evidence="3">Thioredoxin domain-containing protein</fullName>
    </recommendedName>
</protein>
<gene>
    <name evidence="1" type="ORF">BOTBODRAFT_33858</name>
</gene>
<dbReference type="InParanoid" id="A0A067MEW3"/>
<reference evidence="2" key="1">
    <citation type="journal article" date="2014" name="Proc. Natl. Acad. Sci. U.S.A.">
        <title>Extensive sampling of basidiomycete genomes demonstrates inadequacy of the white-rot/brown-rot paradigm for wood decay fungi.</title>
        <authorList>
            <person name="Riley R."/>
            <person name="Salamov A.A."/>
            <person name="Brown D.W."/>
            <person name="Nagy L.G."/>
            <person name="Floudas D."/>
            <person name="Held B.W."/>
            <person name="Levasseur A."/>
            <person name="Lombard V."/>
            <person name="Morin E."/>
            <person name="Otillar R."/>
            <person name="Lindquist E.A."/>
            <person name="Sun H."/>
            <person name="LaButti K.M."/>
            <person name="Schmutz J."/>
            <person name="Jabbour D."/>
            <person name="Luo H."/>
            <person name="Baker S.E."/>
            <person name="Pisabarro A.G."/>
            <person name="Walton J.D."/>
            <person name="Blanchette R.A."/>
            <person name="Henrissat B."/>
            <person name="Martin F."/>
            <person name="Cullen D."/>
            <person name="Hibbett D.S."/>
            <person name="Grigoriev I.V."/>
        </authorList>
    </citation>
    <scope>NUCLEOTIDE SEQUENCE [LARGE SCALE GENOMIC DNA]</scope>
    <source>
        <strain evidence="2">FD-172 SS1</strain>
    </source>
</reference>
<dbReference type="HOGENOM" id="CLU_1834838_0_0_1"/>